<accession>A0ABW2L987</accession>
<reference evidence="3" key="1">
    <citation type="journal article" date="2019" name="Int. J. Syst. Evol. Microbiol.">
        <title>The Global Catalogue of Microorganisms (GCM) 10K type strain sequencing project: providing services to taxonomists for standard genome sequencing and annotation.</title>
        <authorList>
            <consortium name="The Broad Institute Genomics Platform"/>
            <consortium name="The Broad Institute Genome Sequencing Center for Infectious Disease"/>
            <person name="Wu L."/>
            <person name="Ma J."/>
        </authorList>
    </citation>
    <scope>NUCLEOTIDE SEQUENCE [LARGE SCALE GENOMIC DNA]</scope>
    <source>
        <strain evidence="3">CGMCC 4.1467</strain>
    </source>
</reference>
<evidence type="ECO:0000259" key="1">
    <source>
        <dbReference type="Pfam" id="PF05685"/>
    </source>
</evidence>
<dbReference type="RefSeq" id="WP_379712138.1">
    <property type="nucleotide sequence ID" value="NZ_JBHTBS010000004.1"/>
</dbReference>
<sequence>MAQAVPALLSPEEYLRFEQDSSIKHEYLGGVVHAMSGGTNQHARISGNVHGSLYSQLRGKPCFPINSDVKIRIQYADHTRFYYPDAGVVCESNPPSDHFQDKPVVLVEVLSPSSKRTDMTEKRDAYLSIETLAAYLIIDPDKPEVTVHRNAPGGLSSMTYDELSDTIQLPEIDAELSLAEVYERVEFEQ</sequence>
<dbReference type="PANTHER" id="PTHR36558">
    <property type="entry name" value="GLR1098 PROTEIN"/>
    <property type="match status" value="1"/>
</dbReference>
<dbReference type="GO" id="GO:0004519">
    <property type="term" value="F:endonuclease activity"/>
    <property type="evidence" value="ECO:0007669"/>
    <property type="project" value="UniProtKB-KW"/>
</dbReference>
<proteinExistence type="predicted"/>
<gene>
    <name evidence="2" type="ORF">ACFQY0_10750</name>
</gene>
<organism evidence="2 3">
    <name type="scientific">Haloferula chungangensis</name>
    <dbReference type="NCBI Taxonomy" id="1048331"/>
    <lineage>
        <taxon>Bacteria</taxon>
        <taxon>Pseudomonadati</taxon>
        <taxon>Verrucomicrobiota</taxon>
        <taxon>Verrucomicrobiia</taxon>
        <taxon>Verrucomicrobiales</taxon>
        <taxon>Verrucomicrobiaceae</taxon>
        <taxon>Haloferula</taxon>
    </lineage>
</organism>
<dbReference type="Gene3D" id="3.90.1570.10">
    <property type="entry name" value="tt1808, chain A"/>
    <property type="match status" value="1"/>
</dbReference>
<dbReference type="InterPro" id="IPR008538">
    <property type="entry name" value="Uma2"/>
</dbReference>
<dbReference type="InterPro" id="IPR011335">
    <property type="entry name" value="Restrct_endonuc-II-like"/>
</dbReference>
<keyword evidence="2" id="KW-0378">Hydrolase</keyword>
<dbReference type="PANTHER" id="PTHR36558:SF1">
    <property type="entry name" value="RESTRICTION ENDONUCLEASE DOMAIN-CONTAINING PROTEIN-RELATED"/>
    <property type="match status" value="1"/>
</dbReference>
<dbReference type="Proteomes" id="UP001596472">
    <property type="component" value="Unassembled WGS sequence"/>
</dbReference>
<name>A0ABW2L987_9BACT</name>
<keyword evidence="2" id="KW-0540">Nuclease</keyword>
<evidence type="ECO:0000313" key="2">
    <source>
        <dbReference type="EMBL" id="MFC7337656.1"/>
    </source>
</evidence>
<dbReference type="InterPro" id="IPR012296">
    <property type="entry name" value="Nuclease_put_TT1808"/>
</dbReference>
<dbReference type="CDD" id="cd06260">
    <property type="entry name" value="DUF820-like"/>
    <property type="match status" value="1"/>
</dbReference>
<dbReference type="EMBL" id="JBHTBS010000004">
    <property type="protein sequence ID" value="MFC7337656.1"/>
    <property type="molecule type" value="Genomic_DNA"/>
</dbReference>
<dbReference type="SUPFAM" id="SSF52980">
    <property type="entry name" value="Restriction endonuclease-like"/>
    <property type="match status" value="1"/>
</dbReference>
<evidence type="ECO:0000313" key="3">
    <source>
        <dbReference type="Proteomes" id="UP001596472"/>
    </source>
</evidence>
<keyword evidence="2" id="KW-0255">Endonuclease</keyword>
<comment type="caution">
    <text evidence="2">The sequence shown here is derived from an EMBL/GenBank/DDBJ whole genome shotgun (WGS) entry which is preliminary data.</text>
</comment>
<keyword evidence="3" id="KW-1185">Reference proteome</keyword>
<feature type="domain" description="Putative restriction endonuclease" evidence="1">
    <location>
        <begin position="11"/>
        <end position="178"/>
    </location>
</feature>
<protein>
    <submittedName>
        <fullName evidence="2">Uma2 family endonuclease</fullName>
    </submittedName>
</protein>
<dbReference type="Pfam" id="PF05685">
    <property type="entry name" value="Uma2"/>
    <property type="match status" value="1"/>
</dbReference>